<keyword evidence="1" id="KW-1133">Transmembrane helix</keyword>
<proteinExistence type="predicted"/>
<keyword evidence="1" id="KW-0472">Membrane</keyword>
<protein>
    <submittedName>
        <fullName evidence="2">Uncharacterized protein</fullName>
    </submittedName>
</protein>
<evidence type="ECO:0000256" key="1">
    <source>
        <dbReference type="SAM" id="Phobius"/>
    </source>
</evidence>
<comment type="caution">
    <text evidence="2">The sequence shown here is derived from an EMBL/GenBank/DDBJ whole genome shotgun (WGS) entry which is preliminary data.</text>
</comment>
<keyword evidence="1" id="KW-0812">Transmembrane</keyword>
<dbReference type="EMBL" id="MGKY01000004">
    <property type="protein sequence ID" value="OGN34220.1"/>
    <property type="molecule type" value="Genomic_DNA"/>
</dbReference>
<evidence type="ECO:0000313" key="3">
    <source>
        <dbReference type="Proteomes" id="UP000177745"/>
    </source>
</evidence>
<feature type="transmembrane region" description="Helical" evidence="1">
    <location>
        <begin position="12"/>
        <end position="30"/>
    </location>
</feature>
<dbReference type="AlphaFoldDB" id="A0A1F8HAL6"/>
<dbReference type="Proteomes" id="UP000177745">
    <property type="component" value="Unassembled WGS sequence"/>
</dbReference>
<accession>A0A1F8HAL6</accession>
<reference evidence="2 3" key="1">
    <citation type="journal article" date="2016" name="Nat. Commun.">
        <title>Thousands of microbial genomes shed light on interconnected biogeochemical processes in an aquifer system.</title>
        <authorList>
            <person name="Anantharaman K."/>
            <person name="Brown C.T."/>
            <person name="Hug L.A."/>
            <person name="Sharon I."/>
            <person name="Castelle C.J."/>
            <person name="Probst A.J."/>
            <person name="Thomas B.C."/>
            <person name="Singh A."/>
            <person name="Wilkins M.J."/>
            <person name="Karaoz U."/>
            <person name="Brodie E.L."/>
            <person name="Williams K.H."/>
            <person name="Hubbard S.S."/>
            <person name="Banfield J.F."/>
        </authorList>
    </citation>
    <scope>NUCLEOTIDE SEQUENCE [LARGE SCALE GENOMIC DNA]</scope>
</reference>
<organism evidence="2 3">
    <name type="scientific">Candidatus Yanofskybacteria bacterium RIFCSPLOWO2_12_FULL_43_11b</name>
    <dbReference type="NCBI Taxonomy" id="1802710"/>
    <lineage>
        <taxon>Bacteria</taxon>
        <taxon>Candidatus Yanofskyibacteriota</taxon>
    </lineage>
</organism>
<evidence type="ECO:0000313" key="2">
    <source>
        <dbReference type="EMBL" id="OGN34220.1"/>
    </source>
</evidence>
<gene>
    <name evidence="2" type="ORF">A3G51_03915</name>
</gene>
<sequence length="77" mass="8860">MRTFFIFLKHGLEDVYLQFSGFFFGMFYLLEQYFDILNFVQAIVIHRVAIGDKLAGMIPVANRQGGYPKQSGDIVYG</sequence>
<name>A0A1F8HAL6_9BACT</name>